<evidence type="ECO:0000256" key="1">
    <source>
        <dbReference type="ARBA" id="ARBA00022741"/>
    </source>
</evidence>
<feature type="domain" description="Clp ATPase C-terminal" evidence="6">
    <location>
        <begin position="803"/>
        <end position="891"/>
    </location>
</feature>
<dbReference type="InterPro" id="IPR001270">
    <property type="entry name" value="ClpA/B"/>
</dbReference>
<dbReference type="AlphaFoldDB" id="A0A1G2FD60"/>
<keyword evidence="1" id="KW-0547">Nucleotide-binding</keyword>
<dbReference type="InterPro" id="IPR050130">
    <property type="entry name" value="ClpA_ClpB"/>
</dbReference>
<accession>A0A1G2FD60</accession>
<protein>
    <recommendedName>
        <fullName evidence="9">Clp R domain-containing protein</fullName>
    </recommendedName>
</protein>
<dbReference type="CDD" id="cd19499">
    <property type="entry name" value="RecA-like_ClpB_Hsp104-like"/>
    <property type="match status" value="1"/>
</dbReference>
<dbReference type="SMART" id="SM00382">
    <property type="entry name" value="AAA"/>
    <property type="match status" value="2"/>
</dbReference>
<dbReference type="EMBL" id="MHMY01000010">
    <property type="protein sequence ID" value="OGZ35481.1"/>
    <property type="molecule type" value="Genomic_DNA"/>
</dbReference>
<evidence type="ECO:0000256" key="3">
    <source>
        <dbReference type="ARBA" id="ARBA00023186"/>
    </source>
</evidence>
<comment type="caution">
    <text evidence="7">The sequence shown here is derived from an EMBL/GenBank/DDBJ whole genome shotgun (WGS) entry which is preliminary data.</text>
</comment>
<proteinExistence type="predicted"/>
<reference evidence="7 8" key="1">
    <citation type="journal article" date="2016" name="Nat. Commun.">
        <title>Thousands of microbial genomes shed light on interconnected biogeochemical processes in an aquifer system.</title>
        <authorList>
            <person name="Anantharaman K."/>
            <person name="Brown C.T."/>
            <person name="Hug L.A."/>
            <person name="Sharon I."/>
            <person name="Castelle C.J."/>
            <person name="Probst A.J."/>
            <person name="Thomas B.C."/>
            <person name="Singh A."/>
            <person name="Wilkins M.J."/>
            <person name="Karaoz U."/>
            <person name="Brodie E.L."/>
            <person name="Williams K.H."/>
            <person name="Hubbard S.S."/>
            <person name="Banfield J.F."/>
        </authorList>
    </citation>
    <scope>NUCLEOTIDE SEQUENCE [LARGE SCALE GENOMIC DNA]</scope>
</reference>
<dbReference type="SUPFAM" id="SSF52540">
    <property type="entry name" value="P-loop containing nucleoside triphosphate hydrolases"/>
    <property type="match status" value="2"/>
</dbReference>
<feature type="transmembrane region" description="Helical" evidence="4">
    <location>
        <begin position="25"/>
        <end position="46"/>
    </location>
</feature>
<dbReference type="GO" id="GO:0034605">
    <property type="term" value="P:cellular response to heat"/>
    <property type="evidence" value="ECO:0007669"/>
    <property type="project" value="TreeGrafter"/>
</dbReference>
<gene>
    <name evidence="7" type="ORF">A2815_00535</name>
</gene>
<dbReference type="GO" id="GO:0005524">
    <property type="term" value="F:ATP binding"/>
    <property type="evidence" value="ECO:0007669"/>
    <property type="project" value="UniProtKB-KW"/>
</dbReference>
<dbReference type="SMART" id="SM01086">
    <property type="entry name" value="ClpB_D2-small"/>
    <property type="match status" value="1"/>
</dbReference>
<keyword evidence="3" id="KW-0143">Chaperone</keyword>
<dbReference type="InterPro" id="IPR003593">
    <property type="entry name" value="AAA+_ATPase"/>
</dbReference>
<evidence type="ECO:0008006" key="9">
    <source>
        <dbReference type="Google" id="ProtNLM"/>
    </source>
</evidence>
<dbReference type="Pfam" id="PF10431">
    <property type="entry name" value="ClpB_D2-small"/>
    <property type="match status" value="1"/>
</dbReference>
<feature type="domain" description="AAA+ ATPase" evidence="5">
    <location>
        <begin position="365"/>
        <end position="501"/>
    </location>
</feature>
<organism evidence="7 8">
    <name type="scientific">Candidatus Portnoybacteria bacterium RIFCSPHIGHO2_01_FULL_40_12b</name>
    <dbReference type="NCBI Taxonomy" id="1801994"/>
    <lineage>
        <taxon>Bacteria</taxon>
        <taxon>Candidatus Portnoyibacteriota</taxon>
    </lineage>
</organism>
<keyword evidence="4" id="KW-1133">Transmembrane helix</keyword>
<dbReference type="Pfam" id="PF17871">
    <property type="entry name" value="AAA_lid_9"/>
    <property type="match status" value="1"/>
</dbReference>
<dbReference type="InterPro" id="IPR027417">
    <property type="entry name" value="P-loop_NTPase"/>
</dbReference>
<dbReference type="InterPro" id="IPR003959">
    <property type="entry name" value="ATPase_AAA_core"/>
</dbReference>
<evidence type="ECO:0000259" key="6">
    <source>
        <dbReference type="SMART" id="SM01086"/>
    </source>
</evidence>
<dbReference type="GO" id="GO:0016887">
    <property type="term" value="F:ATP hydrolysis activity"/>
    <property type="evidence" value="ECO:0007669"/>
    <property type="project" value="InterPro"/>
</dbReference>
<dbReference type="PRINTS" id="PR00300">
    <property type="entry name" value="CLPPROTEASEA"/>
</dbReference>
<dbReference type="PANTHER" id="PTHR11638">
    <property type="entry name" value="ATP-DEPENDENT CLP PROTEASE"/>
    <property type="match status" value="1"/>
</dbReference>
<dbReference type="GO" id="GO:0005737">
    <property type="term" value="C:cytoplasm"/>
    <property type="evidence" value="ECO:0007669"/>
    <property type="project" value="TreeGrafter"/>
</dbReference>
<feature type="transmembrane region" description="Helical" evidence="4">
    <location>
        <begin position="121"/>
        <end position="139"/>
    </location>
</feature>
<feature type="domain" description="AAA+ ATPase" evidence="5">
    <location>
        <begin position="635"/>
        <end position="769"/>
    </location>
</feature>
<dbReference type="Pfam" id="PF07724">
    <property type="entry name" value="AAA_2"/>
    <property type="match status" value="1"/>
</dbReference>
<sequence length="893" mass="100872">MLIIQYFLWHYLAAPKEILKIWRNFLIFFWHFFSIGLLFRTFFSPWRRLVLVKRAVGFDIKEFADRIFANLLARFFGALLRSAVILFGLLVESAVLVLGPLFLLIWIFLPLFLIGFIRFGFSGIVISLIIVLLLIRIFFKSYLKQNPWLLFGSIKSLKIEEENFGYLLDAQSTKIIHEALGELLEKQADKLFKGLLKTEEVGKIISRLGLEKSKIQLDSRISLNDLLKNALILARTDLTSKTGKSIRISPGDLFSAFVVLEPDFLSSLSREAGFGKDIKPEDVLDVSAWIRRETEAQEEKKRFWTLDYLLRISGLAKDWAYGFTNTLDRFSFNLTAAVSSQNIEYKLIIYGKAIEAIEQILARAGENNTLLIGEPGVGKREAVLGFTYLVAHGKILPVLEHKRVIELELNSLLAGIQSPGDLKERILRVFNEVEKAGNIILVIDNFHNLVLSGVLDAVLSYLGSRNFQVIGLTDYGNYHKHIEPNSALLKFFEKIEIPELSQSQTLFILENIVSFIEKRAGVLVTYQALKEIIDSAELYIQDTPFPEKAVDLLDEVVVYAATKTKDKIVLPAHVHQLVSLKTGIPTGKITEEAKKELVNLEEEIHRVIINQDEAVKVVADALRRARTGLSGKDRPIGAFLFLGPTGVGKTSLVRALSKIYFGKEERIIRLDMTEFKEDASISNLIGSFKEEKPGILTSAVRERPYTVVLLDEIEKCSKSILNLFLELLDEGRMRDALGRVVSFRNTIIIATSNAGAELIRTSIKEGKDLLQIKAQILDALQSEGVFKPEFLNRFDAVVLFKPLSQEHLLSIAQLMLESLNKRLEKEHESVLVITQELKQKIVELGYDPVYGARPMRRVIQDKIENQIAKKILKGELKKGERIIIKPEGLGAGG</sequence>
<evidence type="ECO:0000313" key="7">
    <source>
        <dbReference type="EMBL" id="OGZ35481.1"/>
    </source>
</evidence>
<keyword evidence="2" id="KW-0067">ATP-binding</keyword>
<evidence type="ECO:0000313" key="8">
    <source>
        <dbReference type="Proteomes" id="UP000176974"/>
    </source>
</evidence>
<evidence type="ECO:0000256" key="2">
    <source>
        <dbReference type="ARBA" id="ARBA00022840"/>
    </source>
</evidence>
<dbReference type="InterPro" id="IPR041546">
    <property type="entry name" value="ClpA/ClpB_AAA_lid"/>
</dbReference>
<dbReference type="PANTHER" id="PTHR11638:SF175">
    <property type="entry name" value="ATP-DEPENDENT CLP PROTEASE, ATP-BINDING SUBUNIT CLPC"/>
    <property type="match status" value="1"/>
</dbReference>
<keyword evidence="4" id="KW-0812">Transmembrane</keyword>
<evidence type="ECO:0000256" key="4">
    <source>
        <dbReference type="SAM" id="Phobius"/>
    </source>
</evidence>
<name>A0A1G2FD60_9BACT</name>
<dbReference type="Proteomes" id="UP000176974">
    <property type="component" value="Unassembled WGS sequence"/>
</dbReference>
<keyword evidence="4" id="KW-0472">Membrane</keyword>
<dbReference type="InterPro" id="IPR019489">
    <property type="entry name" value="Clp_ATPase_C"/>
</dbReference>
<dbReference type="Gene3D" id="3.40.50.300">
    <property type="entry name" value="P-loop containing nucleotide triphosphate hydrolases"/>
    <property type="match status" value="2"/>
</dbReference>
<evidence type="ECO:0000259" key="5">
    <source>
        <dbReference type="SMART" id="SM00382"/>
    </source>
</evidence>
<dbReference type="Gene3D" id="1.10.8.60">
    <property type="match status" value="2"/>
</dbReference>